<accession>B9Z4W6</accession>
<sequence>MSNYQCEACGKYKKADVSKIGVGDKVNFVITTQPSSQTMRISSKDGEVMEVDGDVLTIKVKRGGTYKQRRQDVTPEGAPGALTYAMFGHCNCGEETKA</sequence>
<comment type="caution">
    <text evidence="1">The sequence shown here is derived from an EMBL/GenBank/DDBJ whole genome shotgun (WGS) entry which is preliminary data.</text>
</comment>
<evidence type="ECO:0000313" key="1">
    <source>
        <dbReference type="EMBL" id="EEG08198.1"/>
    </source>
</evidence>
<dbReference type="EMBL" id="ACIS01000006">
    <property type="protein sequence ID" value="EEG08198.1"/>
    <property type="molecule type" value="Genomic_DNA"/>
</dbReference>
<organism evidence="1 2">
    <name type="scientific">Pseudogulbenkiania ferrooxidans 2002</name>
    <dbReference type="NCBI Taxonomy" id="279714"/>
    <lineage>
        <taxon>Bacteria</taxon>
        <taxon>Pseudomonadati</taxon>
        <taxon>Pseudomonadota</taxon>
        <taxon>Betaproteobacteria</taxon>
        <taxon>Neisseriales</taxon>
        <taxon>Chromobacteriaceae</taxon>
        <taxon>Pseudogulbenkiania</taxon>
    </lineage>
</organism>
<keyword evidence="2" id="KW-1185">Reference proteome</keyword>
<protein>
    <submittedName>
        <fullName evidence="1">Uncharacterized protein</fullName>
    </submittedName>
</protein>
<dbReference type="Proteomes" id="UP000003165">
    <property type="component" value="Unassembled WGS sequence"/>
</dbReference>
<gene>
    <name evidence="1" type="ORF">FuraDRAFT_2401</name>
</gene>
<reference evidence="1 2" key="1">
    <citation type="submission" date="2009-02" db="EMBL/GenBank/DDBJ databases">
        <title>Sequencing of the draft genome and assembly of Lutiella nitroferrum 2002.</title>
        <authorList>
            <consortium name="US DOE Joint Genome Institute (JGI-PGF)"/>
            <person name="Lucas S."/>
            <person name="Copeland A."/>
            <person name="Lapidus A."/>
            <person name="Glavina del Rio T."/>
            <person name="Tice H."/>
            <person name="Bruce D."/>
            <person name="Goodwin L."/>
            <person name="Pitluck S."/>
            <person name="Larimer F."/>
            <person name="Land M.L."/>
            <person name="Hauser L."/>
            <person name="Coates J.D."/>
        </authorList>
    </citation>
    <scope>NUCLEOTIDE SEQUENCE [LARGE SCALE GENOMIC DNA]</scope>
    <source>
        <strain evidence="1 2">2002</strain>
    </source>
</reference>
<evidence type="ECO:0000313" key="2">
    <source>
        <dbReference type="Proteomes" id="UP000003165"/>
    </source>
</evidence>
<dbReference type="AlphaFoldDB" id="B9Z4W6"/>
<proteinExistence type="predicted"/>
<name>B9Z4W6_9NEIS</name>
<dbReference type="RefSeq" id="WP_008954421.1">
    <property type="nucleotide sequence ID" value="NZ_ACIS01000006.1"/>
</dbReference>